<dbReference type="PANTHER" id="PTHR12296">
    <property type="entry name" value="DENN DOMAIN-CONTAINING PROTEIN 4"/>
    <property type="match status" value="1"/>
</dbReference>
<feature type="compositionally biased region" description="Polar residues" evidence="2">
    <location>
        <begin position="950"/>
        <end position="968"/>
    </location>
</feature>
<evidence type="ECO:0000313" key="5">
    <source>
        <dbReference type="EMBL" id="VDO04098.1"/>
    </source>
</evidence>
<feature type="compositionally biased region" description="Polar residues" evidence="2">
    <location>
        <begin position="882"/>
        <end position="892"/>
    </location>
</feature>
<dbReference type="Pfam" id="PF12335">
    <property type="entry name" value="SBF2"/>
    <property type="match status" value="1"/>
</dbReference>
<name>A0A0R3TLT8_RODNA</name>
<dbReference type="InterPro" id="IPR005113">
    <property type="entry name" value="uDENN_dom"/>
</dbReference>
<dbReference type="InterPro" id="IPR029021">
    <property type="entry name" value="Prot-tyrosine_phosphatase-like"/>
</dbReference>
<feature type="compositionally biased region" description="Low complexity" evidence="2">
    <location>
        <begin position="893"/>
        <end position="906"/>
    </location>
</feature>
<dbReference type="InterPro" id="IPR043153">
    <property type="entry name" value="DENN_C"/>
</dbReference>
<keyword evidence="6" id="KW-1185">Reference proteome</keyword>
<protein>
    <submittedName>
        <fullName evidence="7">Myotubularin-related protein 13</fullName>
    </submittedName>
</protein>
<dbReference type="SMART" id="SM00801">
    <property type="entry name" value="dDENN"/>
    <property type="match status" value="1"/>
</dbReference>
<evidence type="ECO:0000259" key="3">
    <source>
        <dbReference type="PROSITE" id="PS50211"/>
    </source>
</evidence>
<reference evidence="7" key="1">
    <citation type="submission" date="2016-04" db="UniProtKB">
        <authorList>
            <consortium name="WormBaseParasite"/>
        </authorList>
    </citation>
    <scope>IDENTIFICATION</scope>
</reference>
<evidence type="ECO:0000313" key="6">
    <source>
        <dbReference type="Proteomes" id="UP000278807"/>
    </source>
</evidence>
<evidence type="ECO:0000256" key="1">
    <source>
        <dbReference type="ARBA" id="ARBA00007471"/>
    </source>
</evidence>
<dbReference type="PROSITE" id="PS51339">
    <property type="entry name" value="PPASE_MYOTUBULARIN"/>
    <property type="match status" value="1"/>
</dbReference>
<dbReference type="EMBL" id="UZAE01012228">
    <property type="protein sequence ID" value="VDO04098.1"/>
    <property type="molecule type" value="Genomic_DNA"/>
</dbReference>
<dbReference type="GO" id="GO:0031410">
    <property type="term" value="C:cytoplasmic vesicle"/>
    <property type="evidence" value="ECO:0007669"/>
    <property type="project" value="TreeGrafter"/>
</dbReference>
<dbReference type="PANTHER" id="PTHR12296:SF16">
    <property type="entry name" value="C-MYC PROMOTER-BINDING PROTEIN"/>
    <property type="match status" value="1"/>
</dbReference>
<feature type="compositionally biased region" description="Basic residues" evidence="2">
    <location>
        <begin position="1299"/>
        <end position="1311"/>
    </location>
</feature>
<evidence type="ECO:0000259" key="4">
    <source>
        <dbReference type="PROSITE" id="PS51339"/>
    </source>
</evidence>
<dbReference type="Gene3D" id="3.30.450.200">
    <property type="match status" value="1"/>
</dbReference>
<gene>
    <name evidence="5" type="ORF">HNAJ_LOCUS8224</name>
</gene>
<feature type="region of interest" description="Disordered" evidence="2">
    <location>
        <begin position="2292"/>
        <end position="2318"/>
    </location>
</feature>
<feature type="region of interest" description="Disordered" evidence="2">
    <location>
        <begin position="1629"/>
        <end position="1650"/>
    </location>
</feature>
<feature type="region of interest" description="Disordered" evidence="2">
    <location>
        <begin position="1389"/>
        <end position="1413"/>
    </location>
</feature>
<dbReference type="InterPro" id="IPR001194">
    <property type="entry name" value="cDENN_dom"/>
</dbReference>
<evidence type="ECO:0000313" key="7">
    <source>
        <dbReference type="WBParaSite" id="HNAJ_0000822801-mRNA-1"/>
    </source>
</evidence>
<dbReference type="SMART" id="SM00799">
    <property type="entry name" value="DENN"/>
    <property type="match status" value="1"/>
</dbReference>
<dbReference type="PROSITE" id="PS50211">
    <property type="entry name" value="DENN"/>
    <property type="match status" value="1"/>
</dbReference>
<evidence type="ECO:0000256" key="2">
    <source>
        <dbReference type="SAM" id="MobiDB-lite"/>
    </source>
</evidence>
<feature type="compositionally biased region" description="Low complexity" evidence="2">
    <location>
        <begin position="1336"/>
        <end position="1353"/>
    </location>
</feature>
<dbReference type="Pfam" id="PF03456">
    <property type="entry name" value="uDENN"/>
    <property type="match status" value="1"/>
</dbReference>
<organism evidence="7">
    <name type="scientific">Rodentolepis nana</name>
    <name type="common">Dwarf tapeworm</name>
    <name type="synonym">Hymenolepis nana</name>
    <dbReference type="NCBI Taxonomy" id="102285"/>
    <lineage>
        <taxon>Eukaryota</taxon>
        <taxon>Metazoa</taxon>
        <taxon>Spiralia</taxon>
        <taxon>Lophotrochozoa</taxon>
        <taxon>Platyhelminthes</taxon>
        <taxon>Cestoda</taxon>
        <taxon>Eucestoda</taxon>
        <taxon>Cyclophyllidea</taxon>
        <taxon>Hymenolepididae</taxon>
        <taxon>Rodentolepis</taxon>
    </lineage>
</organism>
<dbReference type="InterPro" id="IPR005112">
    <property type="entry name" value="dDENN_dom"/>
</dbReference>
<dbReference type="STRING" id="102285.A0A0R3TLT8"/>
<dbReference type="Gene3D" id="3.40.50.11500">
    <property type="match status" value="1"/>
</dbReference>
<feature type="region of interest" description="Disordered" evidence="2">
    <location>
        <begin position="1741"/>
        <end position="1761"/>
    </location>
</feature>
<feature type="compositionally biased region" description="Polar residues" evidence="2">
    <location>
        <begin position="1389"/>
        <end position="1399"/>
    </location>
</feature>
<feature type="region of interest" description="Disordered" evidence="2">
    <location>
        <begin position="1280"/>
        <end position="1353"/>
    </location>
</feature>
<dbReference type="WBParaSite" id="HNAJ_0000822801-mRNA-1">
    <property type="protein sequence ID" value="HNAJ_0000822801-mRNA-1"/>
    <property type="gene ID" value="HNAJ_0000822801"/>
</dbReference>
<dbReference type="SMART" id="SM00800">
    <property type="entry name" value="uDENN"/>
    <property type="match status" value="1"/>
</dbReference>
<reference evidence="5 6" key="2">
    <citation type="submission" date="2018-11" db="EMBL/GenBank/DDBJ databases">
        <authorList>
            <consortium name="Pathogen Informatics"/>
        </authorList>
    </citation>
    <scope>NUCLEOTIDE SEQUENCE [LARGE SCALE GENOMIC DNA]</scope>
</reference>
<feature type="compositionally biased region" description="Low complexity" evidence="2">
    <location>
        <begin position="1746"/>
        <end position="1759"/>
    </location>
</feature>
<feature type="domain" description="UDENN" evidence="3">
    <location>
        <begin position="6"/>
        <end position="478"/>
    </location>
</feature>
<dbReference type="InterPro" id="IPR010569">
    <property type="entry name" value="Myotubularin-like_Pase_dom"/>
</dbReference>
<dbReference type="InterPro" id="IPR022096">
    <property type="entry name" value="SBF1/SBF2"/>
</dbReference>
<dbReference type="GO" id="GO:0032483">
    <property type="term" value="P:regulation of Rab protein signal transduction"/>
    <property type="evidence" value="ECO:0007669"/>
    <property type="project" value="TreeGrafter"/>
</dbReference>
<feature type="region of interest" description="Disordered" evidence="2">
    <location>
        <begin position="865"/>
        <end position="908"/>
    </location>
</feature>
<feature type="domain" description="Myotubularin phosphatase" evidence="4">
    <location>
        <begin position="1474"/>
        <end position="2082"/>
    </location>
</feature>
<dbReference type="Pfam" id="PF06602">
    <property type="entry name" value="Myotub-related"/>
    <property type="match status" value="2"/>
</dbReference>
<feature type="compositionally biased region" description="Polar residues" evidence="2">
    <location>
        <begin position="2305"/>
        <end position="2318"/>
    </location>
</feature>
<dbReference type="SUPFAM" id="SSF52799">
    <property type="entry name" value="(Phosphotyrosine protein) phosphatases II"/>
    <property type="match status" value="1"/>
</dbReference>
<feature type="compositionally biased region" description="Polar residues" evidence="2">
    <location>
        <begin position="1629"/>
        <end position="1639"/>
    </location>
</feature>
<dbReference type="Proteomes" id="UP000278807">
    <property type="component" value="Unassembled WGS sequence"/>
</dbReference>
<sequence>MIRLADYVVIVGYDFDKSVDFESQGRVLQRFPTKEWKNYPYEFHVESFCQPCGWRLTANRQAPTFFVAYLTGIDGSHYYAACLTFYEAVSSQQQNIIQHRSHGNRPITNSVEVHLLQNALTNSPTGSLSPLGSDENFAAMTGNSAGHGSLVDPNLVRPTELFAPKCIVLLARHQHFKVLQNCLSILYTTFMDSLNEIDLEEIIGNIVGGVEIQPIGGPRKTFTIGANDRQTIQPAKYRTIPVTRSSVSSLFKYLGIDNVLLMFTAMLSDQKLLVCSQSLVRLTEACHALTAIIYPLKYGNTYVPILPKGLVDYLNAPTPFLYGIHASYCHLLPDIPDVFIADLDVGRVICPENLPLPQIPQPFLTEAIQSLFHILSPDLLTADNVYPPRPETIPNLTPDQVDKKLRAVFLRLFASIFAGYRSCLTITRIHPQPVIHFNQSLFLVLRGVNEPDDFFDRLLSSMRFHQFVLERGPPFRMCDLFDEAYDVARAKAQPLVPQFVADTSFPDMDYEAFVADFTQSLNRIAQKFMDNENNESNPIVDVLEDEAIEAHNRLHHRPFPRLNAQKVDDFIKSAQQHRSQSSLLTFEVEETPRIVPKGEQLDRHAFKSELPAEKCRVIREFVSDIFDLHITEALKRRNTIRQDLKSQPFRRLFVDELCKKIIPPTSSLNGISPNNCPESLIMEFERRASLNWDQFDVIVGLLDEALRYEGMSYNTVIAPFVLELATRISTQLGGMRYFANMTHHIQRHRIWSEMSFWEDVFNEQVNNQIKQLYIHQSEEEHRNGTPSENLPPFHTSDQSVLEIAAEEMRSGGLRPLEVQTSLQKQEEGTVYAQILHFINLIVNFRVPLNAAAPLIANSEQFGGNGVTTPTSDFPPSGFGGNHQHQSNYQRGASNGWSNSNSNTTSGLHERRDLPFASTLPASSYQSERRSVSHIGTTSLGAGSHHHYDNHGTNSPSTVVAMPPSSNTRDGNDAVLAELAEWICKFVEKVGSENSLPELSILQITNKVDSILEGHLLNLMDIYPEVKKIPKIKKANNLFYFDSPEIANPALLMGESIIRICGLDRLPCQLLIDGRMERTGGDLCRSDPMNVVDLNVGGISTSAVSGHEIFNEEVDSVSRTLLPAQGALFVTNYRVIFIGVPKDPFQSNKVVCRSFPVAALHSIKRIGNIRVVTTIPAATSIAASFDMGGTNNLVVKQRGGKRSGAPVSSSSSSETLDVYRLRALTMQMMRLGFDSDEVSSEARDDLRRLLVDLRFHAVIGLSFNSLPASRALDGVLITDAPNGRQSPAFRPDTVVSGDHNHHHHHHQLHLHNSHQSQNIHLPAAFTHSNNGNDDDSASLSVSSSSPSGLSSRSQSQAIGTIQAAAILQAAGGGSRMHNLSVIRPVLSGSTATPSVSANRLSDTDSIETPATGLSDDSLRVDDFTDARSLLYMSLASERLTCLDPAVSEALQQSAGYLDLARVALRAAGSKPLSSISPLSSIRSGCASASISGSQHKAQLPIYSPVITLANANYAITRTYPSLLIVPSGFKRARLERVARYHKHGRFPVVVWQHTETRAYLLHTEASTEVSSAKEHARYFASLVNMSPLPPTHGGNAVNTVPITPSFSDSIRHRDPLSPRINSMMLIPTARTNDNQNLNTPNPSPRGVFSNERTGSLLRSSRASSRVGSVISLNTPFEKRLSLFTAPEEISDLAGQMTHSPSLELTASPNTGVTSQFIRYTPNHSSRYRNRFKGGALGKFTGGKMVNSSPSSNSTAPNATSHAFVNDDERGSLISSSTQQLYPESRLPTALYVLCERSVKTMMKSGQFPGVEFMSVDYPSYSSIRETFRKIYNACLPKDARSRLGGVFKEYQHRGSDGSDHENNNLAAASNVSGEKGAGGAEGLGKGTHGDIITAIAESGWLEQIQSLLQLAGVLVDIMSIQGASVAVCLEDGLDIVTQKEWLLFGHPFNQRVGLKASGNNGKASHTSPVFLQFLDAVHQLVRQFPLSFEFNDFFLQFLAYHHVSNRFQDFKQDCELQRMSHWVQQASVDHVAAYRTHSIWKFIQDQHEEWPVFFNFCYSPECAQKILIPATHQAALNVWKYYLSEDLESGPVYDLDLFCPSYRKQTNRPYEPVLRQGYNNSHVEQTYALLGLREGDEVVGWQEAWSEAVRLSSGTANGDSNELLSPFSDIPLSEEAGADFDRRVRSKLGYTSTLGTTDDHVALNTTLKPPPTQPQPDFAFNSLPKHAANGLDMTTSERGCISDGVASLPESDEGNLQPGDIHDDVAYSPPVDECGEAQRAVFAQHRAATMKRLNRTPGKGPPPQMYHNQSSTLAVPSSLNDDSVSLSRSFQQSGSLNDLAFIEEGFGNNFDTTLFEQVSYFRENAYNLSLQLTFV</sequence>
<dbReference type="Pfam" id="PF02141">
    <property type="entry name" value="DENN"/>
    <property type="match status" value="1"/>
</dbReference>
<dbReference type="InterPro" id="IPR037516">
    <property type="entry name" value="Tripartite_DENN"/>
</dbReference>
<dbReference type="OrthoDB" id="74314at2759"/>
<comment type="similarity">
    <text evidence="1">Belongs to the protein-tyrosine phosphatase family. Non-receptor class myotubularin subfamily.</text>
</comment>
<dbReference type="GO" id="GO:0005085">
    <property type="term" value="F:guanyl-nucleotide exchange factor activity"/>
    <property type="evidence" value="ECO:0007669"/>
    <property type="project" value="UniProtKB-ARBA"/>
</dbReference>
<dbReference type="InterPro" id="IPR051696">
    <property type="entry name" value="DENN_Domain_GEFs"/>
</dbReference>
<accession>A0A0R3TLT8</accession>
<feature type="region of interest" description="Disordered" evidence="2">
    <location>
        <begin position="920"/>
        <end position="969"/>
    </location>
</feature>
<proteinExistence type="inferred from homology"/>